<evidence type="ECO:0000256" key="5">
    <source>
        <dbReference type="ARBA" id="ARBA00023102"/>
    </source>
</evidence>
<dbReference type="InterPro" id="IPR050064">
    <property type="entry name" value="IGPS_HisA/HisF"/>
</dbReference>
<keyword evidence="9" id="KW-0963">Cytoplasm</keyword>
<comment type="subunit">
    <text evidence="3 9">Heterodimer of HisH and HisF.</text>
</comment>
<organism evidence="11 12">
    <name type="scientific">Sporosarcina quadrami</name>
    <dbReference type="NCBI Taxonomy" id="2762234"/>
    <lineage>
        <taxon>Bacteria</taxon>
        <taxon>Bacillati</taxon>
        <taxon>Bacillota</taxon>
        <taxon>Bacilli</taxon>
        <taxon>Bacillales</taxon>
        <taxon>Caryophanaceae</taxon>
        <taxon>Sporosarcina</taxon>
    </lineage>
</organism>
<comment type="similarity">
    <text evidence="2 9 10">Belongs to the HisA/HisF family.</text>
</comment>
<dbReference type="RefSeq" id="WP_191694168.1">
    <property type="nucleotide sequence ID" value="NZ_JACSQN010000005.1"/>
</dbReference>
<evidence type="ECO:0000256" key="2">
    <source>
        <dbReference type="ARBA" id="ARBA00009667"/>
    </source>
</evidence>
<evidence type="ECO:0000256" key="7">
    <source>
        <dbReference type="ARBA" id="ARBA00025475"/>
    </source>
</evidence>
<evidence type="ECO:0000313" key="11">
    <source>
        <dbReference type="EMBL" id="MBD7984480.1"/>
    </source>
</evidence>
<comment type="subcellular location">
    <subcellularLocation>
        <location evidence="9">Cytoplasm</location>
    </subcellularLocation>
</comment>
<dbReference type="InterPro" id="IPR006062">
    <property type="entry name" value="His_biosynth"/>
</dbReference>
<evidence type="ECO:0000256" key="8">
    <source>
        <dbReference type="ARBA" id="ARBA00047838"/>
    </source>
</evidence>
<feature type="active site" evidence="9">
    <location>
        <position position="130"/>
    </location>
</feature>
<dbReference type="EMBL" id="JACSQN010000005">
    <property type="protein sequence ID" value="MBD7984480.1"/>
    <property type="molecule type" value="Genomic_DNA"/>
</dbReference>
<feature type="active site" evidence="9">
    <location>
        <position position="11"/>
    </location>
</feature>
<evidence type="ECO:0000313" key="12">
    <source>
        <dbReference type="Proteomes" id="UP000626786"/>
    </source>
</evidence>
<keyword evidence="5 9" id="KW-0368">Histidine biosynthesis</keyword>
<sequence length="255" mass="27683">MTTKRIIPCMDVDNRKVVKGKKFLDVQEVADPLTLAKKYVADGADELVFYDISASTNNRAMFLDLIEEIAKDVPIPFIVGGGIRTIEDIEKIFSAGGDKVSINSAALTTPELIEQASIKFGSERIMLSMDVRRVGPGKWSVYAKGGMEDTGLDAIEWAKRGEKLGAGELVVNSIDEDGVKEGYDIELNKAMAKAISIPIVASGGAGKIEDFAEVLTQGQADAALAASVFHFEEIEIGKLKNYLQEQNVSVRNERP</sequence>
<gene>
    <name evidence="9 11" type="primary">hisF</name>
    <name evidence="11" type="ORF">H9649_07805</name>
</gene>
<dbReference type="CDD" id="cd04731">
    <property type="entry name" value="HisF"/>
    <property type="match status" value="1"/>
</dbReference>
<dbReference type="InterPro" id="IPR004651">
    <property type="entry name" value="HisF"/>
</dbReference>
<protein>
    <recommendedName>
        <fullName evidence="9">Imidazole glycerol phosphate synthase subunit HisF</fullName>
        <ecNumber evidence="9">4.3.2.10</ecNumber>
    </recommendedName>
    <alternativeName>
        <fullName evidence="9">IGP synthase cyclase subunit</fullName>
    </alternativeName>
    <alternativeName>
        <fullName evidence="9">IGP synthase subunit HisF</fullName>
    </alternativeName>
    <alternativeName>
        <fullName evidence="9">ImGP synthase subunit HisF</fullName>
        <shortName evidence="9">IGPS subunit HisF</shortName>
    </alternativeName>
</protein>
<reference evidence="11 12" key="1">
    <citation type="submission" date="2020-08" db="EMBL/GenBank/DDBJ databases">
        <title>A Genomic Blueprint of the Chicken Gut Microbiome.</title>
        <authorList>
            <person name="Gilroy R."/>
            <person name="Ravi A."/>
            <person name="Getino M."/>
            <person name="Pursley I."/>
            <person name="Horton D.L."/>
            <person name="Alikhan N.-F."/>
            <person name="Baker D."/>
            <person name="Gharbi K."/>
            <person name="Hall N."/>
            <person name="Watson M."/>
            <person name="Adriaenssens E.M."/>
            <person name="Foster-Nyarko E."/>
            <person name="Jarju S."/>
            <person name="Secka A."/>
            <person name="Antonio M."/>
            <person name="Oren A."/>
            <person name="Chaudhuri R."/>
            <person name="La Ragione R.M."/>
            <person name="Hildebrand F."/>
            <person name="Pallen M.J."/>
        </authorList>
    </citation>
    <scope>NUCLEOTIDE SEQUENCE [LARGE SCALE GENOMIC DNA]</scope>
    <source>
        <strain evidence="11 12">Sa2YVA2</strain>
    </source>
</reference>
<dbReference type="PANTHER" id="PTHR21235:SF2">
    <property type="entry name" value="IMIDAZOLE GLYCEROL PHOSPHATE SYNTHASE HISHF"/>
    <property type="match status" value="1"/>
</dbReference>
<dbReference type="InterPro" id="IPR013785">
    <property type="entry name" value="Aldolase_TIM"/>
</dbReference>
<evidence type="ECO:0000256" key="3">
    <source>
        <dbReference type="ARBA" id="ARBA00011152"/>
    </source>
</evidence>
<dbReference type="HAMAP" id="MF_01013">
    <property type="entry name" value="HisF"/>
    <property type="match status" value="1"/>
</dbReference>
<keyword evidence="6 9" id="KW-0456">Lyase</keyword>
<comment type="catalytic activity">
    <reaction evidence="8 9">
        <text>5-[(5-phospho-1-deoxy-D-ribulos-1-ylimino)methylamino]-1-(5-phospho-beta-D-ribosyl)imidazole-4-carboxamide + L-glutamine = D-erythro-1-(imidazol-4-yl)glycerol 3-phosphate + 5-amino-1-(5-phospho-beta-D-ribosyl)imidazole-4-carboxamide + L-glutamate + H(+)</text>
        <dbReference type="Rhea" id="RHEA:24793"/>
        <dbReference type="ChEBI" id="CHEBI:15378"/>
        <dbReference type="ChEBI" id="CHEBI:29985"/>
        <dbReference type="ChEBI" id="CHEBI:58278"/>
        <dbReference type="ChEBI" id="CHEBI:58359"/>
        <dbReference type="ChEBI" id="CHEBI:58475"/>
        <dbReference type="ChEBI" id="CHEBI:58525"/>
        <dbReference type="EC" id="4.3.2.10"/>
    </reaction>
</comment>
<comment type="caution">
    <text evidence="11">The sequence shown here is derived from an EMBL/GenBank/DDBJ whole genome shotgun (WGS) entry which is preliminary data.</text>
</comment>
<evidence type="ECO:0000256" key="10">
    <source>
        <dbReference type="RuleBase" id="RU003657"/>
    </source>
</evidence>
<dbReference type="SUPFAM" id="SSF51366">
    <property type="entry name" value="Ribulose-phoshate binding barrel"/>
    <property type="match status" value="1"/>
</dbReference>
<evidence type="ECO:0000256" key="6">
    <source>
        <dbReference type="ARBA" id="ARBA00023239"/>
    </source>
</evidence>
<proteinExistence type="inferred from homology"/>
<keyword evidence="4 9" id="KW-0028">Amino-acid biosynthesis</keyword>
<evidence type="ECO:0000256" key="1">
    <source>
        <dbReference type="ARBA" id="ARBA00005091"/>
    </source>
</evidence>
<comment type="pathway">
    <text evidence="1 9">Amino-acid biosynthesis; L-histidine biosynthesis; L-histidine from 5-phospho-alpha-D-ribose 1-diphosphate: step 5/9.</text>
</comment>
<comment type="function">
    <text evidence="7 9">IGPS catalyzes the conversion of PRFAR and glutamine to IGP, AICAR and glutamate. The HisF subunit catalyzes the cyclization activity that produces IGP and AICAR from PRFAR using the ammonia provided by the HisH subunit.</text>
</comment>
<dbReference type="PANTHER" id="PTHR21235">
    <property type="entry name" value="IMIDAZOLE GLYCEROL PHOSPHATE SYNTHASE SUBUNIT HISF/H IGP SYNTHASE SUBUNIT HISF/H"/>
    <property type="match status" value="1"/>
</dbReference>
<accession>A0ABR8U9J7</accession>
<dbReference type="Pfam" id="PF00977">
    <property type="entry name" value="His_biosynth"/>
    <property type="match status" value="1"/>
</dbReference>
<dbReference type="Proteomes" id="UP000626786">
    <property type="component" value="Unassembled WGS sequence"/>
</dbReference>
<dbReference type="Gene3D" id="3.20.20.70">
    <property type="entry name" value="Aldolase class I"/>
    <property type="match status" value="1"/>
</dbReference>
<dbReference type="GO" id="GO:0016829">
    <property type="term" value="F:lyase activity"/>
    <property type="evidence" value="ECO:0007669"/>
    <property type="project" value="UniProtKB-KW"/>
</dbReference>
<evidence type="ECO:0000256" key="9">
    <source>
        <dbReference type="HAMAP-Rule" id="MF_01013"/>
    </source>
</evidence>
<keyword evidence="12" id="KW-1185">Reference proteome</keyword>
<dbReference type="InterPro" id="IPR011060">
    <property type="entry name" value="RibuloseP-bd_barrel"/>
</dbReference>
<evidence type="ECO:0000256" key="4">
    <source>
        <dbReference type="ARBA" id="ARBA00022605"/>
    </source>
</evidence>
<dbReference type="NCBIfam" id="TIGR00735">
    <property type="entry name" value="hisF"/>
    <property type="match status" value="1"/>
</dbReference>
<name>A0ABR8U9J7_9BACL</name>
<dbReference type="EC" id="4.3.2.10" evidence="9"/>